<dbReference type="Proteomes" id="UP000253941">
    <property type="component" value="Unassembled WGS sequence"/>
</dbReference>
<dbReference type="InterPro" id="IPR008621">
    <property type="entry name" value="Cbb3-typ_cyt_oxidase_comp"/>
</dbReference>
<keyword evidence="1" id="KW-1133">Transmembrane helix</keyword>
<name>A0A369TB37_9PROT</name>
<accession>A0A369TB37</accession>
<keyword evidence="1" id="KW-0472">Membrane</keyword>
<sequence>MEIDHGMLVAFAKSFGLFYLIAFSVAVLVYAFRPSNRSRFERAAHSILDDEAGPWR</sequence>
<dbReference type="Pfam" id="PF05545">
    <property type="entry name" value="FixQ"/>
    <property type="match status" value="1"/>
</dbReference>
<evidence type="ECO:0000256" key="1">
    <source>
        <dbReference type="SAM" id="Phobius"/>
    </source>
</evidence>
<feature type="transmembrane region" description="Helical" evidence="1">
    <location>
        <begin position="6"/>
        <end position="32"/>
    </location>
</feature>
<gene>
    <name evidence="2" type="ORF">DRB17_09535</name>
</gene>
<organism evidence="2 3">
    <name type="scientific">Ferruginivarius sediminum</name>
    <dbReference type="NCBI Taxonomy" id="2661937"/>
    <lineage>
        <taxon>Bacteria</taxon>
        <taxon>Pseudomonadati</taxon>
        <taxon>Pseudomonadota</taxon>
        <taxon>Alphaproteobacteria</taxon>
        <taxon>Rhodospirillales</taxon>
        <taxon>Rhodospirillaceae</taxon>
        <taxon>Ferruginivarius</taxon>
    </lineage>
</organism>
<dbReference type="AlphaFoldDB" id="A0A369TB37"/>
<proteinExistence type="predicted"/>
<comment type="caution">
    <text evidence="2">The sequence shown here is derived from an EMBL/GenBank/DDBJ whole genome shotgun (WGS) entry which is preliminary data.</text>
</comment>
<evidence type="ECO:0000313" key="2">
    <source>
        <dbReference type="EMBL" id="RDD62072.1"/>
    </source>
</evidence>
<reference evidence="2 3" key="1">
    <citation type="submission" date="2018-07" db="EMBL/GenBank/DDBJ databases">
        <title>Venubactetium sediminum gen. nov., sp. nov., isolated from a marine solar saltern.</title>
        <authorList>
            <person name="Wang S."/>
        </authorList>
    </citation>
    <scope>NUCLEOTIDE SEQUENCE [LARGE SCALE GENOMIC DNA]</scope>
    <source>
        <strain evidence="2 3">WD2A32</strain>
    </source>
</reference>
<evidence type="ECO:0000313" key="3">
    <source>
        <dbReference type="Proteomes" id="UP000253941"/>
    </source>
</evidence>
<protein>
    <submittedName>
        <fullName evidence="2">Cbb3-type cytochrome c oxidase subunit 3</fullName>
    </submittedName>
</protein>
<dbReference type="CDD" id="cd01324">
    <property type="entry name" value="cbb3_Oxidase_CcoQ"/>
    <property type="match status" value="1"/>
</dbReference>
<dbReference type="RefSeq" id="WP_114581970.1">
    <property type="nucleotide sequence ID" value="NZ_QPMH01000007.1"/>
</dbReference>
<keyword evidence="3" id="KW-1185">Reference proteome</keyword>
<dbReference type="EMBL" id="QPMH01000007">
    <property type="protein sequence ID" value="RDD62072.1"/>
    <property type="molecule type" value="Genomic_DNA"/>
</dbReference>
<keyword evidence="1" id="KW-0812">Transmembrane</keyword>